<evidence type="ECO:0000313" key="1">
    <source>
        <dbReference type="EMBL" id="CAI8591077.1"/>
    </source>
</evidence>
<reference evidence="1 2" key="1">
    <citation type="submission" date="2023-01" db="EMBL/GenBank/DDBJ databases">
        <authorList>
            <person name="Kreplak J."/>
        </authorList>
    </citation>
    <scope>NUCLEOTIDE SEQUENCE [LARGE SCALE GENOMIC DNA]</scope>
</reference>
<sequence length="615" mass="68360">MASVATTITSLFTPFVSLRRNSKFSPFFPTQHLTNSKPHIFILSCLPPKTIPVTEQQILQAIADTSDQKRLPCVRTYENDLSQLTLVGAVDSRQAITAGAADGGDVAAEHIDAGMDAMVVETVFPASSSDHGTISTRLFLPARKVKERAAKLKKSLSEDIFSNTTSKNVLTMTFRQVVLEQIWTFDLTVFQPGEERKMEDLENPREVPASFTLSSSNEYLISMLAEVVCISALQSTQKQFLDKSQGGSRNGFFHWFQKPERIQSKDSVVILHKLFEDEIVENARSLLDKYHMMKGGFKPVKIKSGRFWWKPPCYEKLEKIGGSDFSAWTSEYVPAYRLDIDPKIMGDAKFQGWKMSAENRLEVLLTHSQMVGLAETLDMYYVDPYSLSERELSCGVAAKYANVSNRKGGSLSKTLSVILASGMFLVAISALGQLRLPRLSKERKHPVEQRSLPTSEVNVMHDFLDTTKVEEFCVSTVAKVKDAYGWSDEIKVEDGNGAWIGELPPYLQGECVDSLSTSSKDIDADAKVSMQDIASYQVVFTSEGKIVGFQPLSRVAVNQWADNPLARELYGGKKLSPAGIIEPGLRVPLPKKVTVVELLMSVKPDAYFAMARQSQ</sequence>
<dbReference type="PANTHER" id="PTHR35694">
    <property type="entry name" value="DENEDDYLASE"/>
    <property type="match status" value="1"/>
</dbReference>
<keyword evidence="2" id="KW-1185">Reference proteome</keyword>
<proteinExistence type="predicted"/>
<dbReference type="AlphaFoldDB" id="A0AAV0Z4B6"/>
<dbReference type="PANTHER" id="PTHR35694:SF1">
    <property type="entry name" value="DENEDDYLASE"/>
    <property type="match status" value="1"/>
</dbReference>
<accession>A0AAV0Z4B6</accession>
<protein>
    <submittedName>
        <fullName evidence="1">Uncharacterized protein</fullName>
    </submittedName>
</protein>
<name>A0AAV0Z4B6_VICFA</name>
<evidence type="ECO:0000313" key="2">
    <source>
        <dbReference type="Proteomes" id="UP001157006"/>
    </source>
</evidence>
<dbReference type="EMBL" id="OX451736">
    <property type="protein sequence ID" value="CAI8591077.1"/>
    <property type="molecule type" value="Genomic_DNA"/>
</dbReference>
<dbReference type="Proteomes" id="UP001157006">
    <property type="component" value="Chromosome 1L"/>
</dbReference>
<gene>
    <name evidence="1" type="ORF">VFH_I471040</name>
</gene>
<organism evidence="1 2">
    <name type="scientific">Vicia faba</name>
    <name type="common">Broad bean</name>
    <name type="synonym">Faba vulgaris</name>
    <dbReference type="NCBI Taxonomy" id="3906"/>
    <lineage>
        <taxon>Eukaryota</taxon>
        <taxon>Viridiplantae</taxon>
        <taxon>Streptophyta</taxon>
        <taxon>Embryophyta</taxon>
        <taxon>Tracheophyta</taxon>
        <taxon>Spermatophyta</taxon>
        <taxon>Magnoliopsida</taxon>
        <taxon>eudicotyledons</taxon>
        <taxon>Gunneridae</taxon>
        <taxon>Pentapetalae</taxon>
        <taxon>rosids</taxon>
        <taxon>fabids</taxon>
        <taxon>Fabales</taxon>
        <taxon>Fabaceae</taxon>
        <taxon>Papilionoideae</taxon>
        <taxon>50 kb inversion clade</taxon>
        <taxon>NPAAA clade</taxon>
        <taxon>Hologalegina</taxon>
        <taxon>IRL clade</taxon>
        <taxon>Fabeae</taxon>
        <taxon>Vicia</taxon>
    </lineage>
</organism>